<accession>A0A090WSJ1</accession>
<dbReference type="AlphaFoldDB" id="A0A090WSJ1"/>
<dbReference type="EMBL" id="BBNU01000003">
    <property type="protein sequence ID" value="GAL78349.1"/>
    <property type="molecule type" value="Genomic_DNA"/>
</dbReference>
<sequence length="40" mass="4184">MGVTQGSGFHYSLFCVAIGATTQKRAQTSRSIPNANSAKP</sequence>
<evidence type="ECO:0000313" key="1">
    <source>
        <dbReference type="EMBL" id="GAL78349.1"/>
    </source>
</evidence>
<dbReference type="Proteomes" id="UP000029643">
    <property type="component" value="Unassembled WGS sequence"/>
</dbReference>
<reference evidence="1 2" key="1">
    <citation type="journal article" date="2014" name="Genome Announc.">
        <title>Draft Genome Sequences of Marine Flavobacterium Algibacter lectus Strains SS8 and NR4.</title>
        <authorList>
            <person name="Takatani N."/>
            <person name="Nakanishi M."/>
            <person name="Meirelles P."/>
            <person name="Mino S."/>
            <person name="Suda W."/>
            <person name="Oshima K."/>
            <person name="Hattori M."/>
            <person name="Ohkuma M."/>
            <person name="Hosokawa M."/>
            <person name="Miyashita K."/>
            <person name="Thompson F.L."/>
            <person name="Niwa A."/>
            <person name="Sawabe T."/>
            <person name="Sawabe T."/>
        </authorList>
    </citation>
    <scope>NUCLEOTIDE SEQUENCE [LARGE SCALE GENOMIC DNA]</scope>
    <source>
        <strain evidence="2">JCM19274</strain>
    </source>
</reference>
<comment type="caution">
    <text evidence="1">The sequence shown here is derived from an EMBL/GenBank/DDBJ whole genome shotgun (WGS) entry which is preliminary data.</text>
</comment>
<proteinExistence type="predicted"/>
<gene>
    <name evidence="1" type="ORF">JCM19274_813</name>
</gene>
<protein>
    <submittedName>
        <fullName evidence="1">Uncharacterized protein</fullName>
    </submittedName>
</protein>
<name>A0A090WSJ1_9FLAO</name>
<organism evidence="1 2">
    <name type="scientific">Algibacter lectus</name>
    <dbReference type="NCBI Taxonomy" id="221126"/>
    <lineage>
        <taxon>Bacteria</taxon>
        <taxon>Pseudomonadati</taxon>
        <taxon>Bacteroidota</taxon>
        <taxon>Flavobacteriia</taxon>
        <taxon>Flavobacteriales</taxon>
        <taxon>Flavobacteriaceae</taxon>
        <taxon>Algibacter</taxon>
    </lineage>
</organism>
<evidence type="ECO:0000313" key="2">
    <source>
        <dbReference type="Proteomes" id="UP000029643"/>
    </source>
</evidence>